<dbReference type="Proteomes" id="UP000008694">
    <property type="component" value="Unassembled WGS sequence"/>
</dbReference>
<reference evidence="2" key="1">
    <citation type="journal article" date="2011" name="Nat. Genet.">
        <title>The Arabidopsis lyrata genome sequence and the basis of rapid genome size change.</title>
        <authorList>
            <person name="Hu T.T."/>
            <person name="Pattyn P."/>
            <person name="Bakker E.G."/>
            <person name="Cao J."/>
            <person name="Cheng J.-F."/>
            <person name="Clark R.M."/>
            <person name="Fahlgren N."/>
            <person name="Fawcett J.A."/>
            <person name="Grimwood J."/>
            <person name="Gundlach H."/>
            <person name="Haberer G."/>
            <person name="Hollister J.D."/>
            <person name="Ossowski S."/>
            <person name="Ottilar R.P."/>
            <person name="Salamov A.A."/>
            <person name="Schneeberger K."/>
            <person name="Spannagl M."/>
            <person name="Wang X."/>
            <person name="Yang L."/>
            <person name="Nasrallah M.E."/>
            <person name="Bergelson J."/>
            <person name="Carrington J.C."/>
            <person name="Gaut B.S."/>
            <person name="Schmutz J."/>
            <person name="Mayer K.F.X."/>
            <person name="Van de Peer Y."/>
            <person name="Grigoriev I.V."/>
            <person name="Nordborg M."/>
            <person name="Weigel D."/>
            <person name="Guo Y.-L."/>
        </authorList>
    </citation>
    <scope>NUCLEOTIDE SEQUENCE [LARGE SCALE GENOMIC DNA]</scope>
    <source>
        <strain evidence="2">cv. MN47</strain>
    </source>
</reference>
<feature type="non-terminal residue" evidence="1">
    <location>
        <position position="1"/>
    </location>
</feature>
<organism evidence="2">
    <name type="scientific">Arabidopsis lyrata subsp. lyrata</name>
    <name type="common">Lyre-leaved rock-cress</name>
    <dbReference type="NCBI Taxonomy" id="81972"/>
    <lineage>
        <taxon>Eukaryota</taxon>
        <taxon>Viridiplantae</taxon>
        <taxon>Streptophyta</taxon>
        <taxon>Embryophyta</taxon>
        <taxon>Tracheophyta</taxon>
        <taxon>Spermatophyta</taxon>
        <taxon>Magnoliopsida</taxon>
        <taxon>eudicotyledons</taxon>
        <taxon>Gunneridae</taxon>
        <taxon>Pentapetalae</taxon>
        <taxon>rosids</taxon>
        <taxon>malvids</taxon>
        <taxon>Brassicales</taxon>
        <taxon>Brassicaceae</taxon>
        <taxon>Camelineae</taxon>
        <taxon>Arabidopsis</taxon>
    </lineage>
</organism>
<gene>
    <name evidence="1" type="ORF">ARALYDRAFT_658741</name>
</gene>
<proteinExistence type="predicted"/>
<keyword evidence="2" id="KW-1185">Reference proteome</keyword>
<dbReference type="EMBL" id="GL348719">
    <property type="protein sequence ID" value="EFH46525.1"/>
    <property type="molecule type" value="Genomic_DNA"/>
</dbReference>
<dbReference type="OrthoDB" id="645489at2759"/>
<accession>D7MAZ4</accession>
<dbReference type="HOGENOM" id="CLU_2765279_0_0_1"/>
<dbReference type="AlphaFoldDB" id="D7MAZ4"/>
<evidence type="ECO:0000313" key="2">
    <source>
        <dbReference type="Proteomes" id="UP000008694"/>
    </source>
</evidence>
<evidence type="ECO:0000313" key="1">
    <source>
        <dbReference type="EMBL" id="EFH46525.1"/>
    </source>
</evidence>
<dbReference type="KEGG" id="aly:9306337"/>
<dbReference type="Gramene" id="Al_scaffold_0007_2796">
    <property type="protein sequence ID" value="Al_scaffold_0007_2796"/>
    <property type="gene ID" value="Al_scaffold_0007_2796"/>
</dbReference>
<sequence length="70" mass="7927">VINQKKLPNLFLRTLRRAGSISPSLQSSILLRFPPPFVGNLHLRLIPASSSPEPKQFYRNFITFSETDSS</sequence>
<protein>
    <submittedName>
        <fullName evidence="1">Predicted protein</fullName>
    </submittedName>
</protein>
<name>D7MAZ4_ARALL</name>